<sequence length="78" mass="8940">MKWRVKTRRMRAWHVSNASRYTYHANNATMDEHMEQRTTTAARCGQRSGRIMGFEAVGGGINDVSATLDFLTRPQQSH</sequence>
<comment type="caution">
    <text evidence="1">The sequence shown here is derived from an EMBL/GenBank/DDBJ whole genome shotgun (WGS) entry which is preliminary data.</text>
</comment>
<evidence type="ECO:0000313" key="1">
    <source>
        <dbReference type="EMBL" id="OFJ46518.1"/>
    </source>
</evidence>
<dbReference type="Proteomes" id="UP000092634">
    <property type="component" value="Unassembled WGS sequence"/>
</dbReference>
<name>A0A1E8PJN1_9BURK</name>
<dbReference type="AlphaFoldDB" id="A0A1E8PJN1"/>
<gene>
    <name evidence="1" type="ORF">BA896_020855</name>
</gene>
<protein>
    <submittedName>
        <fullName evidence="1">Uncharacterized protein</fullName>
    </submittedName>
</protein>
<proteinExistence type="predicted"/>
<dbReference type="EMBL" id="MAQB02000012">
    <property type="protein sequence ID" value="OFJ46518.1"/>
    <property type="molecule type" value="Genomic_DNA"/>
</dbReference>
<organism evidence="1 2">
    <name type="scientific">Janthinobacterium lividum</name>
    <dbReference type="NCBI Taxonomy" id="29581"/>
    <lineage>
        <taxon>Bacteria</taxon>
        <taxon>Pseudomonadati</taxon>
        <taxon>Pseudomonadota</taxon>
        <taxon>Betaproteobacteria</taxon>
        <taxon>Burkholderiales</taxon>
        <taxon>Oxalobacteraceae</taxon>
        <taxon>Janthinobacterium</taxon>
    </lineage>
</organism>
<accession>A0A1E8PJN1</accession>
<reference evidence="1 2" key="1">
    <citation type="submission" date="2016-10" db="EMBL/GenBank/DDBJ databases">
        <title>Updated version of Genome Assembly of Janthinobacterium lividum ERGS5:01.</title>
        <authorList>
            <person name="Kumar R."/>
            <person name="Acharya V."/>
            <person name="Singh D."/>
        </authorList>
    </citation>
    <scope>NUCLEOTIDE SEQUENCE [LARGE SCALE GENOMIC DNA]</scope>
    <source>
        <strain evidence="1 2">ERGS5:01</strain>
    </source>
</reference>
<evidence type="ECO:0000313" key="2">
    <source>
        <dbReference type="Proteomes" id="UP000092634"/>
    </source>
</evidence>